<keyword evidence="2" id="KW-0645">Protease</keyword>
<feature type="signal peptide" evidence="8">
    <location>
        <begin position="1"/>
        <end position="27"/>
    </location>
</feature>
<keyword evidence="11" id="KW-1185">Reference proteome</keyword>
<keyword evidence="6" id="KW-0482">Metalloprotease</keyword>
<dbReference type="GO" id="GO:0031012">
    <property type="term" value="C:extracellular matrix"/>
    <property type="evidence" value="ECO:0007669"/>
    <property type="project" value="InterPro"/>
</dbReference>
<dbReference type="SUPFAM" id="SSF55486">
    <property type="entry name" value="Metalloproteases ('zincins'), catalytic domain"/>
    <property type="match status" value="1"/>
</dbReference>
<dbReference type="InterPro" id="IPR036365">
    <property type="entry name" value="PGBD-like_sf"/>
</dbReference>
<dbReference type="Pfam" id="PF01471">
    <property type="entry name" value="PG_binding_1"/>
    <property type="match status" value="1"/>
</dbReference>
<evidence type="ECO:0000256" key="4">
    <source>
        <dbReference type="ARBA" id="ARBA00022801"/>
    </source>
</evidence>
<name>A0A445IXN6_GLYSO</name>
<keyword evidence="5 7" id="KW-0862">Zinc</keyword>
<keyword evidence="3 7" id="KW-0479">Metal-binding</keyword>
<evidence type="ECO:0000256" key="5">
    <source>
        <dbReference type="ARBA" id="ARBA00022833"/>
    </source>
</evidence>
<gene>
    <name evidence="10" type="ORF">D0Y65_023372</name>
</gene>
<evidence type="ECO:0000256" key="2">
    <source>
        <dbReference type="ARBA" id="ARBA00022670"/>
    </source>
</evidence>
<feature type="binding site" evidence="7">
    <location>
        <position position="284"/>
    </location>
    <ligand>
        <name>Zn(2+)</name>
        <dbReference type="ChEBI" id="CHEBI:29105"/>
        <label>2</label>
        <note>catalytic</note>
    </ligand>
</feature>
<dbReference type="PANTHER" id="PTHR10201">
    <property type="entry name" value="MATRIX METALLOPROTEINASE"/>
    <property type="match status" value="1"/>
</dbReference>
<comment type="caution">
    <text evidence="10">The sequence shown here is derived from an EMBL/GenBank/DDBJ whole genome shotgun (WGS) entry which is preliminary data.</text>
</comment>
<evidence type="ECO:0000256" key="1">
    <source>
        <dbReference type="ARBA" id="ARBA00009614"/>
    </source>
</evidence>
<dbReference type="GO" id="GO:0006508">
    <property type="term" value="P:proteolysis"/>
    <property type="evidence" value="ECO:0007669"/>
    <property type="project" value="UniProtKB-KW"/>
</dbReference>
<dbReference type="InterPro" id="IPR006026">
    <property type="entry name" value="Peptidase_Metallo"/>
</dbReference>
<comment type="cofactor">
    <cofactor evidence="7">
        <name>Zn(2+)</name>
        <dbReference type="ChEBI" id="CHEBI:29105"/>
    </cofactor>
    <text evidence="7">Binds 2 Zn(2+) ions per subunit.</text>
</comment>
<feature type="chain" id="PRO_5019348248" evidence="8">
    <location>
        <begin position="28"/>
        <end position="350"/>
    </location>
</feature>
<evidence type="ECO:0000259" key="9">
    <source>
        <dbReference type="SMART" id="SM00235"/>
    </source>
</evidence>
<protein>
    <submittedName>
        <fullName evidence="10">Metalloendoproteinase 2-MMP</fullName>
    </submittedName>
</protein>
<sequence length="350" mass="39033">MMMKSSYSSYLSILFLFFLLLVDKSLSKSGARFSLTRAVFMPHHPVIGGSQWDQTVETVEQQESAPQPTKQIKGLSKIKDYFSNFGYLLSSGGTFNDDLDQATVSAITTYQRFFNLKITGDLTNETLQQISLPRCGVPDMNFDYDVSKDNVSWPMSRYHRRWFPDRNLTYGFSPASKIPSNATKAFRDAFARWAGSVPGLNLTETNYNSADLKVGFYNLDEGVEDVVWGESIIRLNASNVVSGEIRLDATKDWKLPGEKGENGTALDLESAAMHHIGHLLGLDHSNDEESVMYPYVLPSRRQKVKLSSSDKENIRLVYSKGHSGNGGSWGVVRIVTTLALGFAYYAVVLA</sequence>
<dbReference type="SMART" id="SM00235">
    <property type="entry name" value="ZnMc"/>
    <property type="match status" value="1"/>
</dbReference>
<dbReference type="InterPro" id="IPR001818">
    <property type="entry name" value="Pept_M10_metallopeptidase"/>
</dbReference>
<dbReference type="InterPro" id="IPR021190">
    <property type="entry name" value="Pept_M10A"/>
</dbReference>
<dbReference type="Gramene" id="XM_028392294.1">
    <property type="protein sequence ID" value="XP_028248095.1"/>
    <property type="gene ID" value="LOC114425379"/>
</dbReference>
<comment type="similarity">
    <text evidence="1">Belongs to the peptidase M10A family. Matrix metalloproteinases (MMPs) subfamily.</text>
</comment>
<organism evidence="10 11">
    <name type="scientific">Glycine soja</name>
    <name type="common">Wild soybean</name>
    <dbReference type="NCBI Taxonomy" id="3848"/>
    <lineage>
        <taxon>Eukaryota</taxon>
        <taxon>Viridiplantae</taxon>
        <taxon>Streptophyta</taxon>
        <taxon>Embryophyta</taxon>
        <taxon>Tracheophyta</taxon>
        <taxon>Spermatophyta</taxon>
        <taxon>Magnoliopsida</taxon>
        <taxon>eudicotyledons</taxon>
        <taxon>Gunneridae</taxon>
        <taxon>Pentapetalae</taxon>
        <taxon>rosids</taxon>
        <taxon>fabids</taxon>
        <taxon>Fabales</taxon>
        <taxon>Fabaceae</taxon>
        <taxon>Papilionoideae</taxon>
        <taxon>50 kb inversion clade</taxon>
        <taxon>NPAAA clade</taxon>
        <taxon>indigoferoid/millettioid clade</taxon>
        <taxon>Phaseoleae</taxon>
        <taxon>Glycine</taxon>
        <taxon>Glycine subgen. Soja</taxon>
    </lineage>
</organism>
<proteinExistence type="inferred from homology"/>
<keyword evidence="7" id="KW-0106">Calcium</keyword>
<feature type="domain" description="Peptidase metallopeptidase" evidence="9">
    <location>
        <begin position="158"/>
        <end position="320"/>
    </location>
</feature>
<dbReference type="InterPro" id="IPR002477">
    <property type="entry name" value="Peptidoglycan-bd-like"/>
</dbReference>
<dbReference type="InterPro" id="IPR024079">
    <property type="entry name" value="MetalloPept_cat_dom_sf"/>
</dbReference>
<dbReference type="GO" id="GO:0030198">
    <property type="term" value="P:extracellular matrix organization"/>
    <property type="evidence" value="ECO:0007669"/>
    <property type="project" value="TreeGrafter"/>
</dbReference>
<feature type="binding site" evidence="7">
    <location>
        <position position="231"/>
    </location>
    <ligand>
        <name>Ca(2+)</name>
        <dbReference type="ChEBI" id="CHEBI:29108"/>
        <label>3</label>
    </ligand>
</feature>
<feature type="binding site" evidence="7">
    <location>
        <position position="229"/>
    </location>
    <ligand>
        <name>Ca(2+)</name>
        <dbReference type="ChEBI" id="CHEBI:29108"/>
        <label>3</label>
    </ligand>
</feature>
<evidence type="ECO:0000256" key="3">
    <source>
        <dbReference type="ARBA" id="ARBA00022723"/>
    </source>
</evidence>
<evidence type="ECO:0000256" key="7">
    <source>
        <dbReference type="PIRSR" id="PIRSR621190-2"/>
    </source>
</evidence>
<dbReference type="EMBL" id="QZWG01000009">
    <property type="protein sequence ID" value="RZB90931.1"/>
    <property type="molecule type" value="Genomic_DNA"/>
</dbReference>
<keyword evidence="8" id="KW-0732">Signal</keyword>
<feature type="binding site" evidence="7">
    <location>
        <position position="211"/>
    </location>
    <ligand>
        <name>Ca(2+)</name>
        <dbReference type="ChEBI" id="CHEBI:29108"/>
        <label>2</label>
    </ligand>
</feature>
<dbReference type="GO" id="GO:0030574">
    <property type="term" value="P:collagen catabolic process"/>
    <property type="evidence" value="ECO:0007669"/>
    <property type="project" value="TreeGrafter"/>
</dbReference>
<dbReference type="GO" id="GO:0008270">
    <property type="term" value="F:zinc ion binding"/>
    <property type="evidence" value="ECO:0007669"/>
    <property type="project" value="InterPro"/>
</dbReference>
<evidence type="ECO:0000313" key="10">
    <source>
        <dbReference type="EMBL" id="RZB90931.1"/>
    </source>
</evidence>
<dbReference type="SUPFAM" id="SSF47090">
    <property type="entry name" value="PGBD-like"/>
    <property type="match status" value="1"/>
</dbReference>
<evidence type="ECO:0000256" key="6">
    <source>
        <dbReference type="ARBA" id="ARBA00023049"/>
    </source>
</evidence>
<reference evidence="10 11" key="1">
    <citation type="submission" date="2018-09" db="EMBL/GenBank/DDBJ databases">
        <title>A high-quality reference genome of wild soybean provides a powerful tool to mine soybean genomes.</title>
        <authorList>
            <person name="Xie M."/>
            <person name="Chung C.Y.L."/>
            <person name="Li M.-W."/>
            <person name="Wong F.-L."/>
            <person name="Chan T.-F."/>
            <person name="Lam H.-M."/>
        </authorList>
    </citation>
    <scope>NUCLEOTIDE SEQUENCE [LARGE SCALE GENOMIC DNA]</scope>
    <source>
        <strain evidence="11">cv. W05</strain>
        <tissue evidence="10">Hypocotyl of etiolated seedlings</tissue>
    </source>
</reference>
<feature type="binding site" evidence="7">
    <location>
        <position position="292"/>
    </location>
    <ligand>
        <name>Zn(2+)</name>
        <dbReference type="ChEBI" id="CHEBI:29105"/>
        <label>2</label>
        <note>catalytic</note>
    </ligand>
</feature>
<evidence type="ECO:0000256" key="8">
    <source>
        <dbReference type="SAM" id="SignalP"/>
    </source>
</evidence>
<feature type="binding site" description="in inhibited form" evidence="7">
    <location>
        <position position="135"/>
    </location>
    <ligand>
        <name>Zn(2+)</name>
        <dbReference type="ChEBI" id="CHEBI:29105"/>
        <label>2</label>
        <note>catalytic</note>
    </ligand>
</feature>
<dbReference type="Pfam" id="PF00413">
    <property type="entry name" value="Peptidase_M10"/>
    <property type="match status" value="1"/>
</dbReference>
<feature type="binding site" evidence="7">
    <location>
        <position position="274"/>
    </location>
    <ligand>
        <name>Zn(2+)</name>
        <dbReference type="ChEBI" id="CHEBI:29105"/>
        <label>2</label>
        <note>catalytic</note>
    </ligand>
</feature>
<keyword evidence="4" id="KW-0378">Hydrolase</keyword>
<dbReference type="FunFam" id="3.40.390.10:FF:000058">
    <property type="entry name" value="Metalloendoproteinase 5-MMP"/>
    <property type="match status" value="1"/>
</dbReference>
<dbReference type="PRINTS" id="PR00138">
    <property type="entry name" value="MATRIXIN"/>
</dbReference>
<accession>A0A445IXN6</accession>
<feature type="binding site" evidence="7">
    <location>
        <position position="278"/>
    </location>
    <ligand>
        <name>Zn(2+)</name>
        <dbReference type="ChEBI" id="CHEBI:29105"/>
        <label>2</label>
        <note>catalytic</note>
    </ligand>
</feature>
<dbReference type="GO" id="GO:0004222">
    <property type="term" value="F:metalloendopeptidase activity"/>
    <property type="evidence" value="ECO:0007669"/>
    <property type="project" value="InterPro"/>
</dbReference>
<dbReference type="PANTHER" id="PTHR10201:SF259">
    <property type="entry name" value="MATRIXIN PROTEIN"/>
    <property type="match status" value="1"/>
</dbReference>
<feature type="binding site" evidence="7">
    <location>
        <position position="248"/>
    </location>
    <ligand>
        <name>Ca(2+)</name>
        <dbReference type="ChEBI" id="CHEBI:29108"/>
        <label>3</label>
    </ligand>
</feature>
<dbReference type="Proteomes" id="UP000289340">
    <property type="component" value="Chromosome 9"/>
</dbReference>
<dbReference type="AlphaFoldDB" id="A0A445IXN6"/>
<dbReference type="Gene3D" id="3.40.390.10">
    <property type="entry name" value="Collagenase (Catalytic Domain)"/>
    <property type="match status" value="1"/>
</dbReference>
<evidence type="ECO:0000313" key="11">
    <source>
        <dbReference type="Proteomes" id="UP000289340"/>
    </source>
</evidence>
<comment type="cofactor">
    <cofactor evidence="7">
        <name>Ca(2+)</name>
        <dbReference type="ChEBI" id="CHEBI:29108"/>
    </cofactor>
    <text evidence="7">Can bind about 5 Ca(2+) ions per subunit.</text>
</comment>